<evidence type="ECO:0000259" key="1">
    <source>
        <dbReference type="PROSITE" id="PS51186"/>
    </source>
</evidence>
<dbReference type="InterPro" id="IPR016181">
    <property type="entry name" value="Acyl_CoA_acyltransferase"/>
</dbReference>
<name>A0A379KR43_PSEPU</name>
<feature type="domain" description="N-acetyltransferase" evidence="1">
    <location>
        <begin position="71"/>
        <end position="208"/>
    </location>
</feature>
<evidence type="ECO:0000313" key="2">
    <source>
        <dbReference type="EMBL" id="NWC79636.1"/>
    </source>
</evidence>
<keyword evidence="3" id="KW-0808">Transferase</keyword>
<dbReference type="AlphaFoldDB" id="A0A379KR43"/>
<dbReference type="GO" id="GO:0016747">
    <property type="term" value="F:acyltransferase activity, transferring groups other than amino-acyl groups"/>
    <property type="evidence" value="ECO:0007669"/>
    <property type="project" value="InterPro"/>
</dbReference>
<dbReference type="CDD" id="cd04301">
    <property type="entry name" value="NAT_SF"/>
    <property type="match status" value="1"/>
</dbReference>
<dbReference type="Proteomes" id="UP000542695">
    <property type="component" value="Unassembled WGS sequence"/>
</dbReference>
<reference evidence="2 5" key="2">
    <citation type="submission" date="2020-04" db="EMBL/GenBank/DDBJ databases">
        <title>Molecular characterization of pseudomonads from Agaricus bisporus reveal novel blotch 2 pathogens in Western Europe.</title>
        <authorList>
            <person name="Taparia T."/>
            <person name="Krijger M."/>
            <person name="Haynes E."/>
            <person name="Elpinstone J.G."/>
            <person name="Noble R."/>
            <person name="Van Der Wolf J."/>
        </authorList>
    </citation>
    <scope>NUCLEOTIDE SEQUENCE [LARGE SCALE GENOMIC DNA]</scope>
    <source>
        <strain evidence="2 5">P7765</strain>
    </source>
</reference>
<dbReference type="Pfam" id="PF13673">
    <property type="entry name" value="Acetyltransf_10"/>
    <property type="match status" value="1"/>
</dbReference>
<dbReference type="RefSeq" id="WP_046785440.1">
    <property type="nucleotide sequence ID" value="NZ_JABTYF010000003.1"/>
</dbReference>
<dbReference type="SUPFAM" id="SSF55729">
    <property type="entry name" value="Acyl-CoA N-acyltransferases (Nat)"/>
    <property type="match status" value="1"/>
</dbReference>
<sequence>MPEATAAQARICTLDDGYSREARSLLYNAYLKEPTFAYIFEAQRPGYERRLRVMVREWVRQHFYLQLPAIGLLLDDRLIALALIVPPQRRLGVADSWAWRLRMLLGTGQRCTRRYMDYQAALVGCLPTEQVHMLPLLGVHPAFRGQHYGEQLLQAVHDWCAEDPNTQGVVLDSGNEHYLPFYERQGYEEIGEVAVGPIRERVFFHPCPVSSISPTA</sequence>
<proteinExistence type="predicted"/>
<dbReference type="Proteomes" id="UP000254602">
    <property type="component" value="Unassembled WGS sequence"/>
</dbReference>
<protein>
    <submittedName>
        <fullName evidence="2">GNAT family N-acetyltransferase</fullName>
    </submittedName>
    <submittedName>
        <fullName evidence="3">N-acetyltransferase GCN5</fullName>
    </submittedName>
</protein>
<evidence type="ECO:0000313" key="3">
    <source>
        <dbReference type="EMBL" id="SUD70020.1"/>
    </source>
</evidence>
<evidence type="ECO:0000313" key="4">
    <source>
        <dbReference type="Proteomes" id="UP000254602"/>
    </source>
</evidence>
<dbReference type="EMBL" id="JACARV010000012">
    <property type="protein sequence ID" value="NWC79636.1"/>
    <property type="molecule type" value="Genomic_DNA"/>
</dbReference>
<organism evidence="3 4">
    <name type="scientific">Pseudomonas putida</name>
    <name type="common">Arthrobacter siderocapsulatus</name>
    <dbReference type="NCBI Taxonomy" id="303"/>
    <lineage>
        <taxon>Bacteria</taxon>
        <taxon>Pseudomonadati</taxon>
        <taxon>Pseudomonadota</taxon>
        <taxon>Gammaproteobacteria</taxon>
        <taxon>Pseudomonadales</taxon>
        <taxon>Pseudomonadaceae</taxon>
        <taxon>Pseudomonas</taxon>
    </lineage>
</organism>
<accession>A0A379KR43</accession>
<dbReference type="EMBL" id="UGUY01000001">
    <property type="protein sequence ID" value="SUD70020.1"/>
    <property type="molecule type" value="Genomic_DNA"/>
</dbReference>
<dbReference type="InterPro" id="IPR000182">
    <property type="entry name" value="GNAT_dom"/>
</dbReference>
<dbReference type="PROSITE" id="PS51186">
    <property type="entry name" value="GNAT"/>
    <property type="match status" value="1"/>
</dbReference>
<dbReference type="Gene3D" id="3.40.630.30">
    <property type="match status" value="1"/>
</dbReference>
<reference evidence="3 4" key="1">
    <citation type="submission" date="2018-06" db="EMBL/GenBank/DDBJ databases">
        <authorList>
            <consortium name="Pathogen Informatics"/>
            <person name="Doyle S."/>
        </authorList>
    </citation>
    <scope>NUCLEOTIDE SEQUENCE [LARGE SCALE GENOMIC DNA]</scope>
    <source>
        <strain evidence="3 4">NCTC7914</strain>
    </source>
</reference>
<evidence type="ECO:0000313" key="5">
    <source>
        <dbReference type="Proteomes" id="UP000542695"/>
    </source>
</evidence>
<gene>
    <name evidence="2" type="ORF">HX798_04955</name>
    <name evidence="3" type="ORF">NCTC7914_04169</name>
</gene>